<dbReference type="RefSeq" id="WP_154174662.1">
    <property type="nucleotide sequence ID" value="NZ_WJXZ01000004.1"/>
</dbReference>
<reference evidence="1 2" key="1">
    <citation type="journal article" date="2018" name="Antonie Van Leeuwenhoek">
        <title>Larkinella terrae sp. nov., isolated from soil on Jeju Island, South Korea.</title>
        <authorList>
            <person name="Ten L.N."/>
            <person name="Jeon J."/>
            <person name="Park S.J."/>
            <person name="Park S."/>
            <person name="Lee S.Y."/>
            <person name="Kim M.K."/>
            <person name="Jung H.Y."/>
        </authorList>
    </citation>
    <scope>NUCLEOTIDE SEQUENCE [LARGE SCALE GENOMIC DNA]</scope>
    <source>
        <strain evidence="1 2">KCTC 52001</strain>
    </source>
</reference>
<keyword evidence="2" id="KW-1185">Reference proteome</keyword>
<protein>
    <recommendedName>
        <fullName evidence="3">RHS repeat-associated core domain-containing protein</fullName>
    </recommendedName>
</protein>
<dbReference type="AlphaFoldDB" id="A0A7K0EI42"/>
<dbReference type="EMBL" id="WJXZ01000004">
    <property type="protein sequence ID" value="MRS61261.1"/>
    <property type="molecule type" value="Genomic_DNA"/>
</dbReference>
<comment type="caution">
    <text evidence="1">The sequence shown here is derived from an EMBL/GenBank/DDBJ whole genome shotgun (WGS) entry which is preliminary data.</text>
</comment>
<evidence type="ECO:0000313" key="2">
    <source>
        <dbReference type="Proteomes" id="UP000441754"/>
    </source>
</evidence>
<organism evidence="1 2">
    <name type="scientific">Larkinella terrae</name>
    <dbReference type="NCBI Taxonomy" id="2025311"/>
    <lineage>
        <taxon>Bacteria</taxon>
        <taxon>Pseudomonadati</taxon>
        <taxon>Bacteroidota</taxon>
        <taxon>Cytophagia</taxon>
        <taxon>Cytophagales</taxon>
        <taxon>Spirosomataceae</taxon>
        <taxon>Larkinella</taxon>
    </lineage>
</organism>
<dbReference type="OrthoDB" id="976756at2"/>
<dbReference type="Proteomes" id="UP000441754">
    <property type="component" value="Unassembled WGS sequence"/>
</dbReference>
<gene>
    <name evidence="1" type="ORF">GJJ30_08160</name>
</gene>
<proteinExistence type="predicted"/>
<dbReference type="Gene3D" id="2.180.10.10">
    <property type="entry name" value="RHS repeat-associated core"/>
    <property type="match status" value="1"/>
</dbReference>
<accession>A0A7K0EI42</accession>
<evidence type="ECO:0008006" key="3">
    <source>
        <dbReference type="Google" id="ProtNLM"/>
    </source>
</evidence>
<name>A0A7K0EI42_9BACT</name>
<evidence type="ECO:0000313" key="1">
    <source>
        <dbReference type="EMBL" id="MRS61261.1"/>
    </source>
</evidence>
<sequence>MSHSLNGSTPKVIDYEYDAIGRLSRKKIKGNPSGSQILNLKGVLQAATITAIGSLMTDQLRSQNLIPLQEPYTNLNYTHLGSGGETTTSSVLAVTGNNAIVDWVFVELRSTPTQVVRTKVGLLQRDGDVVEPDGMSPLNFSLLPSDTYYVVLRHRNHLPVMTQNAVTFSGNTTVDFSSSSTLTYGAAGTVIPQANTSQGMALWGGNVDGNYQVSANAEYTALYNIVTNAPGNFLNRPNYVYSGYSVGDVDFSGQTVYTGANTDVTPIYNIISNHPGNFLNSSSFVIQSGVPAPTSYNLVQGGSTSGDYLQVVDLAYHIRGSVNCINCNASGVPTLNAAEKDVFALRLDFHDDNRYYNGQVSKQTWRSYLALNPRSYTYSYDAADRLTAATYAGQDFPGENYSVPSVSYDRNGNLTSLTRRGALSFSAGGVPSSFGLVDQLTYTYPNSYSNQIKQITDAIIGRMMQVDAYADVAGQERLSPYNGLYNSPVLVTDPDGNCPNCIAGLIGAGIGGLVNLGVKAFQGKIGSFKDGLAAFGIGAAAGFVTGFTGGAAAGALGLSTSSVLGGAVAGGAGSVVGSPIQGLGNAAYFGDAYSGGQYLTDIAIGGVVGGVSGGIGNLLKGGKTGIRTSIWTGKSLH</sequence>